<dbReference type="AlphaFoldDB" id="A0A8B8DYF0"/>
<gene>
    <name evidence="2" type="primary">LOC111130110</name>
</gene>
<organism evidence="1 2">
    <name type="scientific">Crassostrea virginica</name>
    <name type="common">Eastern oyster</name>
    <dbReference type="NCBI Taxonomy" id="6565"/>
    <lineage>
        <taxon>Eukaryota</taxon>
        <taxon>Metazoa</taxon>
        <taxon>Spiralia</taxon>
        <taxon>Lophotrochozoa</taxon>
        <taxon>Mollusca</taxon>
        <taxon>Bivalvia</taxon>
        <taxon>Autobranchia</taxon>
        <taxon>Pteriomorphia</taxon>
        <taxon>Ostreida</taxon>
        <taxon>Ostreoidea</taxon>
        <taxon>Ostreidae</taxon>
        <taxon>Crassostrea</taxon>
    </lineage>
</organism>
<evidence type="ECO:0000313" key="1">
    <source>
        <dbReference type="Proteomes" id="UP000694844"/>
    </source>
</evidence>
<protein>
    <submittedName>
        <fullName evidence="2">Uncharacterized protein LOC111130110 isoform X2</fullName>
    </submittedName>
</protein>
<dbReference type="OrthoDB" id="10037288at2759"/>
<dbReference type="Proteomes" id="UP000694844">
    <property type="component" value="Chromosome 4"/>
</dbReference>
<evidence type="ECO:0000313" key="2">
    <source>
        <dbReference type="RefSeq" id="XP_022332524.1"/>
    </source>
</evidence>
<sequence length="166" mass="18450">MFFACRGAGLLGIPGIPGKSGSKGDEILAHKDQEVIQDIKVKREKRVNKEVKVFQDPRADKGMKDQKETSGIEVQGEITDFPGSKVIVGLKVREGHGVNLGQEGQRGKWVRKVTGEMMVPKEFKETPVPEVNPELLVLKEKLEKRGPQDKAGRHLPMIRVCVHVHT</sequence>
<name>A0A8B8DYF0_CRAVI</name>
<dbReference type="RefSeq" id="XP_022332524.1">
    <property type="nucleotide sequence ID" value="XM_022476816.1"/>
</dbReference>
<reference evidence="2" key="1">
    <citation type="submission" date="2025-08" db="UniProtKB">
        <authorList>
            <consortium name="RefSeq"/>
        </authorList>
    </citation>
    <scope>IDENTIFICATION</scope>
    <source>
        <tissue evidence="2">Whole sample</tissue>
    </source>
</reference>
<keyword evidence="1" id="KW-1185">Reference proteome</keyword>
<dbReference type="GeneID" id="111130110"/>
<proteinExistence type="predicted"/>
<accession>A0A8B8DYF0</accession>